<comment type="caution">
    <text evidence="2">The sequence shown here is derived from an EMBL/GenBank/DDBJ whole genome shotgun (WGS) entry which is preliminary data.</text>
</comment>
<keyword evidence="1" id="KW-0175">Coiled coil</keyword>
<name>A0AAE0JJ59_9PEZI</name>
<feature type="coiled-coil region" evidence="1">
    <location>
        <begin position="90"/>
        <end position="117"/>
    </location>
</feature>
<evidence type="ECO:0000313" key="2">
    <source>
        <dbReference type="EMBL" id="KAK3350383.1"/>
    </source>
</evidence>
<dbReference type="Proteomes" id="UP001278500">
    <property type="component" value="Unassembled WGS sequence"/>
</dbReference>
<dbReference type="AlphaFoldDB" id="A0AAE0JJ59"/>
<organism evidence="2 3">
    <name type="scientific">Neurospora tetraspora</name>
    <dbReference type="NCBI Taxonomy" id="94610"/>
    <lineage>
        <taxon>Eukaryota</taxon>
        <taxon>Fungi</taxon>
        <taxon>Dikarya</taxon>
        <taxon>Ascomycota</taxon>
        <taxon>Pezizomycotina</taxon>
        <taxon>Sordariomycetes</taxon>
        <taxon>Sordariomycetidae</taxon>
        <taxon>Sordariales</taxon>
        <taxon>Sordariaceae</taxon>
        <taxon>Neurospora</taxon>
    </lineage>
</organism>
<dbReference type="GeneID" id="87866538"/>
<evidence type="ECO:0000313" key="3">
    <source>
        <dbReference type="Proteomes" id="UP001278500"/>
    </source>
</evidence>
<reference evidence="2" key="1">
    <citation type="journal article" date="2023" name="Mol. Phylogenet. Evol.">
        <title>Genome-scale phylogeny and comparative genomics of the fungal order Sordariales.</title>
        <authorList>
            <person name="Hensen N."/>
            <person name="Bonometti L."/>
            <person name="Westerberg I."/>
            <person name="Brannstrom I.O."/>
            <person name="Guillou S."/>
            <person name="Cros-Aarteil S."/>
            <person name="Calhoun S."/>
            <person name="Haridas S."/>
            <person name="Kuo A."/>
            <person name="Mondo S."/>
            <person name="Pangilinan J."/>
            <person name="Riley R."/>
            <person name="LaButti K."/>
            <person name="Andreopoulos B."/>
            <person name="Lipzen A."/>
            <person name="Chen C."/>
            <person name="Yan M."/>
            <person name="Daum C."/>
            <person name="Ng V."/>
            <person name="Clum A."/>
            <person name="Steindorff A."/>
            <person name="Ohm R.A."/>
            <person name="Martin F."/>
            <person name="Silar P."/>
            <person name="Natvig D.O."/>
            <person name="Lalanne C."/>
            <person name="Gautier V."/>
            <person name="Ament-Velasquez S.L."/>
            <person name="Kruys A."/>
            <person name="Hutchinson M.I."/>
            <person name="Powell A.J."/>
            <person name="Barry K."/>
            <person name="Miller A.N."/>
            <person name="Grigoriev I.V."/>
            <person name="Debuchy R."/>
            <person name="Gladieux P."/>
            <person name="Hiltunen Thoren M."/>
            <person name="Johannesson H."/>
        </authorList>
    </citation>
    <scope>NUCLEOTIDE SEQUENCE</scope>
    <source>
        <strain evidence="2">CBS 560.94</strain>
    </source>
</reference>
<evidence type="ECO:0000256" key="1">
    <source>
        <dbReference type="SAM" id="Coils"/>
    </source>
</evidence>
<dbReference type="EMBL" id="JAUEPP010000002">
    <property type="protein sequence ID" value="KAK3350383.1"/>
    <property type="molecule type" value="Genomic_DNA"/>
</dbReference>
<accession>A0AAE0JJ59</accession>
<dbReference type="RefSeq" id="XP_062683678.1">
    <property type="nucleotide sequence ID" value="XM_062829384.1"/>
</dbReference>
<gene>
    <name evidence="2" type="ORF">B0H65DRAFT_545507</name>
</gene>
<sequence length="151" mass="16965">MPKRKQREVVNQKMALATRRRARGLNGLSNCQANSPLRRRQPSQAVKDIGLARQSLSAATEAPACPCASSQPLQAPTHHHIEIPIPITLAQGLLQIQHELQQQIQQIQQAVHKKKSDKKTTAARVPITSRIRHQDSWYAQEYDPCPEPYVS</sequence>
<reference evidence="2" key="2">
    <citation type="submission" date="2023-06" db="EMBL/GenBank/DDBJ databases">
        <authorList>
            <consortium name="Lawrence Berkeley National Laboratory"/>
            <person name="Haridas S."/>
            <person name="Hensen N."/>
            <person name="Bonometti L."/>
            <person name="Westerberg I."/>
            <person name="Brannstrom I.O."/>
            <person name="Guillou S."/>
            <person name="Cros-Aarteil S."/>
            <person name="Calhoun S."/>
            <person name="Kuo A."/>
            <person name="Mondo S."/>
            <person name="Pangilinan J."/>
            <person name="Riley R."/>
            <person name="Labutti K."/>
            <person name="Andreopoulos B."/>
            <person name="Lipzen A."/>
            <person name="Chen C."/>
            <person name="Yanf M."/>
            <person name="Daum C."/>
            <person name="Ng V."/>
            <person name="Clum A."/>
            <person name="Steindorff A."/>
            <person name="Ohm R."/>
            <person name="Martin F."/>
            <person name="Silar P."/>
            <person name="Natvig D."/>
            <person name="Lalanne C."/>
            <person name="Gautier V."/>
            <person name="Ament-Velasquez S.L."/>
            <person name="Kruys A."/>
            <person name="Hutchinson M.I."/>
            <person name="Powell A.J."/>
            <person name="Barry K."/>
            <person name="Miller A.N."/>
            <person name="Grigoriev I.V."/>
            <person name="Debuchy R."/>
            <person name="Gladieux P."/>
            <person name="Thoren M.H."/>
            <person name="Johannesson H."/>
        </authorList>
    </citation>
    <scope>NUCLEOTIDE SEQUENCE</scope>
    <source>
        <strain evidence="2">CBS 560.94</strain>
    </source>
</reference>
<protein>
    <submittedName>
        <fullName evidence="2">Uncharacterized protein</fullName>
    </submittedName>
</protein>
<proteinExistence type="predicted"/>
<keyword evidence="3" id="KW-1185">Reference proteome</keyword>